<protein>
    <submittedName>
        <fullName evidence="3">Transposase</fullName>
    </submittedName>
</protein>
<dbReference type="GO" id="GO:0006310">
    <property type="term" value="P:DNA recombination"/>
    <property type="evidence" value="ECO:0007669"/>
    <property type="project" value="UniProtKB-KW"/>
</dbReference>
<gene>
    <name evidence="3" type="ORF">LEA_18975</name>
</gene>
<name>K1SLL9_9ZZZZ</name>
<comment type="caution">
    <text evidence="3">The sequence shown here is derived from an EMBL/GenBank/DDBJ whole genome shotgun (WGS) entry which is preliminary data.</text>
</comment>
<dbReference type="PROSITE" id="PS51898">
    <property type="entry name" value="TYR_RECOMBINASE"/>
    <property type="match status" value="1"/>
</dbReference>
<proteinExistence type="predicted"/>
<dbReference type="EMBL" id="AJWY01013035">
    <property type="protein sequence ID" value="EKC48236.1"/>
    <property type="molecule type" value="Genomic_DNA"/>
</dbReference>
<organism evidence="3">
    <name type="scientific">human gut metagenome</name>
    <dbReference type="NCBI Taxonomy" id="408170"/>
    <lineage>
        <taxon>unclassified sequences</taxon>
        <taxon>metagenomes</taxon>
        <taxon>organismal metagenomes</taxon>
    </lineage>
</organism>
<dbReference type="Pfam" id="PF00589">
    <property type="entry name" value="Phage_integrase"/>
    <property type="match status" value="1"/>
</dbReference>
<dbReference type="InterPro" id="IPR013762">
    <property type="entry name" value="Integrase-like_cat_sf"/>
</dbReference>
<reference evidence="3" key="1">
    <citation type="journal article" date="2013" name="Environ. Microbiol.">
        <title>Microbiota from the distal guts of lean and obese adolescents exhibit partial functional redundancy besides clear differences in community structure.</title>
        <authorList>
            <person name="Ferrer M."/>
            <person name="Ruiz A."/>
            <person name="Lanza F."/>
            <person name="Haange S.B."/>
            <person name="Oberbach A."/>
            <person name="Till H."/>
            <person name="Bargiela R."/>
            <person name="Campoy C."/>
            <person name="Segura M.T."/>
            <person name="Richter M."/>
            <person name="von Bergen M."/>
            <person name="Seifert J."/>
            <person name="Suarez A."/>
        </authorList>
    </citation>
    <scope>NUCLEOTIDE SEQUENCE</scope>
</reference>
<keyword evidence="1" id="KW-0233">DNA recombination</keyword>
<dbReference type="InterPro" id="IPR011010">
    <property type="entry name" value="DNA_brk_join_enz"/>
</dbReference>
<evidence type="ECO:0000256" key="1">
    <source>
        <dbReference type="ARBA" id="ARBA00023172"/>
    </source>
</evidence>
<dbReference type="Gene3D" id="1.10.443.10">
    <property type="entry name" value="Intergrase catalytic core"/>
    <property type="match status" value="1"/>
</dbReference>
<evidence type="ECO:0000259" key="2">
    <source>
        <dbReference type="PROSITE" id="PS51898"/>
    </source>
</evidence>
<dbReference type="InterPro" id="IPR002104">
    <property type="entry name" value="Integrase_catalytic"/>
</dbReference>
<feature type="domain" description="Tyr recombinase" evidence="2">
    <location>
        <begin position="1"/>
        <end position="85"/>
    </location>
</feature>
<dbReference type="AlphaFoldDB" id="K1SLL9"/>
<dbReference type="GO" id="GO:0015074">
    <property type="term" value="P:DNA integration"/>
    <property type="evidence" value="ECO:0007669"/>
    <property type="project" value="InterPro"/>
</dbReference>
<dbReference type="SUPFAM" id="SSF56349">
    <property type="entry name" value="DNA breaking-rejoining enzymes"/>
    <property type="match status" value="1"/>
</dbReference>
<evidence type="ECO:0000313" key="3">
    <source>
        <dbReference type="EMBL" id="EKC48236.1"/>
    </source>
</evidence>
<sequence>MNRLHRSDSHLKNIYTVYLHFKKLAEQAGIPTARFHDLRHSYAVAALRAGDDIKTVQENLGHHTAAFTLDTYAHVTERMKLDSADRMDRFISAVSENRAS</sequence>
<accession>K1SLL9</accession>
<dbReference type="GO" id="GO:0003677">
    <property type="term" value="F:DNA binding"/>
    <property type="evidence" value="ECO:0007669"/>
    <property type="project" value="InterPro"/>
</dbReference>